<feature type="transmembrane region" description="Helical" evidence="6">
    <location>
        <begin position="422"/>
        <end position="443"/>
    </location>
</feature>
<feature type="domain" description="ABC3 transporter permease C-terminal" evidence="7">
    <location>
        <begin position="263"/>
        <end position="373"/>
    </location>
</feature>
<evidence type="ECO:0000259" key="7">
    <source>
        <dbReference type="Pfam" id="PF02687"/>
    </source>
</evidence>
<reference evidence="8 9" key="1">
    <citation type="submission" date="2023-09" db="EMBL/GenBank/DDBJ databases">
        <authorList>
            <person name="Page C.A."/>
            <person name="Perez-Diaz I.M."/>
        </authorList>
    </citation>
    <scope>NUCLEOTIDE SEQUENCE [LARGE SCALE GENOMIC DNA]</scope>
    <source>
        <strain evidence="8 9">Ll15</strain>
    </source>
</reference>
<comment type="subcellular location">
    <subcellularLocation>
        <location evidence="1">Cell membrane</location>
        <topology evidence="1">Multi-pass membrane protein</topology>
    </subcellularLocation>
</comment>
<evidence type="ECO:0000313" key="9">
    <source>
        <dbReference type="Proteomes" id="UP001322664"/>
    </source>
</evidence>
<dbReference type="EMBL" id="CP137624">
    <property type="protein sequence ID" value="WPK10908.1"/>
    <property type="molecule type" value="Genomic_DNA"/>
</dbReference>
<keyword evidence="9" id="KW-1185">Reference proteome</keyword>
<evidence type="ECO:0000256" key="2">
    <source>
        <dbReference type="ARBA" id="ARBA00022475"/>
    </source>
</evidence>
<keyword evidence="3 6" id="KW-0812">Transmembrane</keyword>
<gene>
    <name evidence="8" type="ORF">R6U77_13570</name>
</gene>
<evidence type="ECO:0000313" key="8">
    <source>
        <dbReference type="EMBL" id="WPK10908.1"/>
    </source>
</evidence>
<dbReference type="Proteomes" id="UP001322664">
    <property type="component" value="Chromosome"/>
</dbReference>
<evidence type="ECO:0000256" key="5">
    <source>
        <dbReference type="ARBA" id="ARBA00023136"/>
    </source>
</evidence>
<protein>
    <submittedName>
        <fullName evidence="8">FtsX-like permease family protein</fullName>
    </submittedName>
</protein>
<dbReference type="InterPro" id="IPR003838">
    <property type="entry name" value="ABC3_permease_C"/>
</dbReference>
<accession>A0ABZ0RVR3</accession>
<feature type="transmembrane region" description="Helical" evidence="6">
    <location>
        <begin position="256"/>
        <end position="280"/>
    </location>
</feature>
<evidence type="ECO:0000256" key="3">
    <source>
        <dbReference type="ARBA" id="ARBA00022692"/>
    </source>
</evidence>
<keyword evidence="2" id="KW-1003">Cell membrane</keyword>
<dbReference type="PANTHER" id="PTHR30287">
    <property type="entry name" value="MEMBRANE COMPONENT OF PREDICTED ABC SUPERFAMILY METABOLITE UPTAKE TRANSPORTER"/>
    <property type="match status" value="1"/>
</dbReference>
<dbReference type="RefSeq" id="WP_319836035.1">
    <property type="nucleotide sequence ID" value="NZ_CP137624.1"/>
</dbReference>
<dbReference type="InterPro" id="IPR038766">
    <property type="entry name" value="Membrane_comp_ABC_pdt"/>
</dbReference>
<feature type="domain" description="ABC3 transporter permease C-terminal" evidence="7">
    <location>
        <begin position="650"/>
        <end position="759"/>
    </location>
</feature>
<keyword evidence="4 6" id="KW-1133">Transmembrane helix</keyword>
<feature type="transmembrane region" description="Helical" evidence="6">
    <location>
        <begin position="352"/>
        <end position="374"/>
    </location>
</feature>
<keyword evidence="5 6" id="KW-0472">Membrane</keyword>
<dbReference type="Pfam" id="PF02687">
    <property type="entry name" value="FtsX"/>
    <property type="match status" value="2"/>
</dbReference>
<feature type="transmembrane region" description="Helical" evidence="6">
    <location>
        <begin position="699"/>
        <end position="722"/>
    </location>
</feature>
<evidence type="ECO:0000256" key="4">
    <source>
        <dbReference type="ARBA" id="ARBA00022989"/>
    </source>
</evidence>
<dbReference type="PANTHER" id="PTHR30287:SF2">
    <property type="entry name" value="BLL1001 PROTEIN"/>
    <property type="match status" value="1"/>
</dbReference>
<feature type="transmembrane region" description="Helical" evidence="6">
    <location>
        <begin position="312"/>
        <end position="332"/>
    </location>
</feature>
<organism evidence="8 9">
    <name type="scientific">Lysinibacillus louembei</name>
    <dbReference type="NCBI Taxonomy" id="1470088"/>
    <lineage>
        <taxon>Bacteria</taxon>
        <taxon>Bacillati</taxon>
        <taxon>Bacillota</taxon>
        <taxon>Bacilli</taxon>
        <taxon>Bacillales</taxon>
        <taxon>Bacillaceae</taxon>
        <taxon>Lysinibacillus</taxon>
    </lineage>
</organism>
<evidence type="ECO:0000256" key="1">
    <source>
        <dbReference type="ARBA" id="ARBA00004651"/>
    </source>
</evidence>
<evidence type="ECO:0000256" key="6">
    <source>
        <dbReference type="SAM" id="Phobius"/>
    </source>
</evidence>
<sequence length="779" mass="87524">MIFRMAQRDIVRNRILTLTLIAFISLSSFLMASATTMVVHLFTSIEQFFQQAKAPHFVQMHAGPINQQQIEAFVMEHPFVEAQQTVDMLTIEQTQLFIENRTQSEAMNSSVMDSSFVTQNQLFDFLLDEANQPLQVAQGEIAVPIYYMEKYHLQLGDKIWFANEQVEKEFTISSFTRDVQMNPSIVSSKRFVIHQEDWHTLAQSITQHEYLIEFLVTEQAQIQQLEQLYQASNLPKQGPTVTYPLFKMLNMLTDGLNVVIVLFLSILLMIVAMLCIRLTVMTTLEEDIREIAVMKGIGIANKQIRLLYLGKYIAITVLAGISGYLLSLFIIQHFTANMARYLGQFHMTIPHYFLSFSSVAFICLIAILYCYFVLKKCERISVVEAFRQGAATEKTIALANSKLPSINLLLGIKDIVVRFPMYRLIAAVFMIACFMMLVPLNLLQTVKSPDFITYMGASKSDIRIDLPYNDATRRQFESIQATLAQDVEVEKHATFTTAKFMVETADKQYDSIQVEIGDFTAFPLRYVEGAAPTQKGSIALSVLQARELAVDVGDSFTIIVDRVPKQVTVSGIYQDITNGGKTAKAQLPLNAATPILWYVININVTDGVATEEKIEAYRALFKTAKVTDMTHYISQTLGANIAQLKQITVLAIIVSLSIAICITAMFINLLLAKDARQIAILQSLGFSKQAIRAQYMTRAITLLIISIIIGTILSNTVGQYLINKLATLIGASHITLITYPLQAYFFYPLLFICAVTWTVLLATTKLQRHSAITILGGNE</sequence>
<name>A0ABZ0RVR3_9BACI</name>
<proteinExistence type="predicted"/>
<feature type="transmembrane region" description="Helical" evidence="6">
    <location>
        <begin position="649"/>
        <end position="671"/>
    </location>
</feature>
<feature type="transmembrane region" description="Helical" evidence="6">
    <location>
        <begin position="742"/>
        <end position="762"/>
    </location>
</feature>